<comment type="caution">
    <text evidence="2">The sequence shown here is derived from an EMBL/GenBank/DDBJ whole genome shotgun (WGS) entry which is preliminary data.</text>
</comment>
<evidence type="ECO:0000313" key="3">
    <source>
        <dbReference type="Proteomes" id="UP001597040"/>
    </source>
</evidence>
<dbReference type="InterPro" id="IPR010315">
    <property type="entry name" value="DUF915_hydro-like"/>
</dbReference>
<keyword evidence="1" id="KW-1133">Transmembrane helix</keyword>
<feature type="transmembrane region" description="Helical" evidence="1">
    <location>
        <begin position="6"/>
        <end position="25"/>
    </location>
</feature>
<sequence>MRRKHIIGLTTLCTIIICVLVMTNFPKETKSELEINTSNPTVFVHGYKGTHNSFGSMLGRFEEEYKWGNKAIVYRISKQGDLRRYNLNKGKREPAFIQVIFEDNRANFIDTTQWLSKVMNDLRVAYHIDTVNLVGHSMGGIVALKYLEEYQHSERFPMMDKLITIGSPFDGIYSETYFQLNRDPATIDLRQDSSALQLLQKNKQSIPNRLRVLNIGSTGDLVATPQSVQALRTIIPSDQLEEVMIKNDDLGHSELHENKEVDYLIHKFLWQDDVQ</sequence>
<reference evidence="3" key="1">
    <citation type="journal article" date="2019" name="Int. J. Syst. Evol. Microbiol.">
        <title>The Global Catalogue of Microorganisms (GCM) 10K type strain sequencing project: providing services to taxonomists for standard genome sequencing and annotation.</title>
        <authorList>
            <consortium name="The Broad Institute Genomics Platform"/>
            <consortium name="The Broad Institute Genome Sequencing Center for Infectious Disease"/>
            <person name="Wu L."/>
            <person name="Ma J."/>
        </authorList>
    </citation>
    <scope>NUCLEOTIDE SEQUENCE [LARGE SCALE GENOMIC DNA]</scope>
    <source>
        <strain evidence="3">CCUG 56754</strain>
    </source>
</reference>
<evidence type="ECO:0000256" key="1">
    <source>
        <dbReference type="SAM" id="Phobius"/>
    </source>
</evidence>
<dbReference type="SUPFAM" id="SSF53474">
    <property type="entry name" value="alpha/beta-Hydrolases"/>
    <property type="match status" value="1"/>
</dbReference>
<proteinExistence type="predicted"/>
<organism evidence="2 3">
    <name type="scientific">Virgibacillus byunsanensis</name>
    <dbReference type="NCBI Taxonomy" id="570945"/>
    <lineage>
        <taxon>Bacteria</taxon>
        <taxon>Bacillati</taxon>
        <taxon>Bacillota</taxon>
        <taxon>Bacilli</taxon>
        <taxon>Bacillales</taxon>
        <taxon>Bacillaceae</taxon>
        <taxon>Virgibacillus</taxon>
    </lineage>
</organism>
<protein>
    <submittedName>
        <fullName evidence="2">Alpha/beta fold hydrolase</fullName>
    </submittedName>
</protein>
<name>A0ABW3LIS9_9BACI</name>
<dbReference type="Proteomes" id="UP001597040">
    <property type="component" value="Unassembled WGS sequence"/>
</dbReference>
<dbReference type="InterPro" id="IPR029058">
    <property type="entry name" value="AB_hydrolase_fold"/>
</dbReference>
<keyword evidence="2" id="KW-0378">Hydrolase</keyword>
<accession>A0ABW3LIS9</accession>
<keyword evidence="1" id="KW-0812">Transmembrane</keyword>
<evidence type="ECO:0000313" key="2">
    <source>
        <dbReference type="EMBL" id="MFD1038295.1"/>
    </source>
</evidence>
<keyword evidence="3" id="KW-1185">Reference proteome</keyword>
<dbReference type="Pfam" id="PF06028">
    <property type="entry name" value="DUF915"/>
    <property type="match status" value="1"/>
</dbReference>
<gene>
    <name evidence="2" type="ORF">ACFQ3N_07705</name>
</gene>
<keyword evidence="1" id="KW-0472">Membrane</keyword>
<dbReference type="EMBL" id="JBHTKJ010000016">
    <property type="protein sequence ID" value="MFD1038295.1"/>
    <property type="molecule type" value="Genomic_DNA"/>
</dbReference>
<dbReference type="GO" id="GO:0016787">
    <property type="term" value="F:hydrolase activity"/>
    <property type="evidence" value="ECO:0007669"/>
    <property type="project" value="UniProtKB-KW"/>
</dbReference>
<dbReference type="RefSeq" id="WP_390361132.1">
    <property type="nucleotide sequence ID" value="NZ_JBHTKJ010000016.1"/>
</dbReference>
<dbReference type="Gene3D" id="3.40.50.1820">
    <property type="entry name" value="alpha/beta hydrolase"/>
    <property type="match status" value="1"/>
</dbReference>